<comment type="caution">
    <text evidence="2">The sequence shown here is derived from an EMBL/GenBank/DDBJ whole genome shotgun (WGS) entry which is preliminary data.</text>
</comment>
<sequence>AQQYDVYCWARDSATDMQGFSRANFMSHAYVGTAVGNDTTPSGGKIEAVWITDSTPPTLYFVRAGGVKTEDTLQVTLQLSEPGTVWCQAAEPANASLGSPYCNEDEISSNLLDACYWESFVKGSNAPSTFSADVHTAFEYVEVEINRIWRKNTASEDPLLPETGYKIFCYAEDDWPTKAQSVTTSAATLACTDRTSGHAPMQHAPIVVMQCDAVGLRTTLDLTPPNINVSNPAAPSETAITVLVSLSEAGTALGSAWCKPVHGGGDAPTVLEILSAGFSAAMATEPYTATVMLSGEDATVFCYAEDDSCRELSSFGKCQNYVSIGSEAIAETRTSIRTLDSLLTCLAIFGACGDATELKRKRGDRTPPQLRVVNVRSIARDQIQLTIQERKGRGKPEPLPFVCDLGQADEGVRLWCAVWALTSPDSLLLSRSRDAFLEELCVVCKAWPSDLPPTDELGFPLNATNFEEMIKDWARSRCVDSLGVACGSFWVYDLDDLEDTSLDGMTSLASYRDERTWRHNEDVIVVLKGLSEQTEYSHLYCYAEDDEDDGLGAAANKMTYDTGVYSSQVIVIHQGLGNVTTLDETPPTFTQLSIQDPTNFPDRIEISFALNEPGTAYCRATRSDSGETGADMYIAWIQTAAWSSTHDGSSLPATIEISKLENLDPLLTNRDDQTVPILEAQQYDVYCWAMDSAVDTAGLARPNYMAQSYAITEVNSSTSPAGGWTRGVWVVDSTPPQIILVGAEAVSSSELQVTLQLDEPGTVWCQPGDTSGDATQCQSSEVQNQSSSTDCFWITLIQSNDFRADVHEAFVDVSINMNLLHPHQGHVASLLSPETAYEIFCYAEDDWPTQANAATNSVSFVAVTSPNNASFDDSERLRTGIGLLTTLDESPPNFTTLSIADPTLQNDRIVVVFSLNEAGTAYCRRATRSDSGETATVMTINRIVSAGWSASNDGLGSGMIVMTHLENLTMLNLQSVVRVAVAMYCLAKDSAVDGKGLARANWMQHDYVSRAGGMTPGVWVVDATPPALLLVDAYAASQATIHLCAPLATDNASFCSLDDMAANITVGCDYERFIKDQQPLQAASSAEVSESYKDVEVKVDRIVTRDGLTNYALETEQSYNVFCFAQDDWPLQATRALVQSPNFVAPGDAMRISLSDAEAFSNLIGNITTLDETPPSFTLLHIEDPTASNDRIVITLQLNEPGTAYCRAARSDSGEAPSDMHINRILTANWPAQNDGLSHSTIQITQLENVDPLSTSRDDEVEPIAEAVQYDVYCWAEDSAVDSSGYARHNYMTIGYTRREPGGSSCLPVSACRLSSKKKMKGTDAVTSAYPQGGRSP</sequence>
<dbReference type="OrthoDB" id="423774at2759"/>
<evidence type="ECO:0000256" key="1">
    <source>
        <dbReference type="SAM" id="MobiDB-lite"/>
    </source>
</evidence>
<accession>A0A812SNK7</accession>
<proteinExistence type="predicted"/>
<evidence type="ECO:0000313" key="2">
    <source>
        <dbReference type="EMBL" id="CAE7483205.1"/>
    </source>
</evidence>
<feature type="region of interest" description="Disordered" evidence="1">
    <location>
        <begin position="1318"/>
        <end position="1337"/>
    </location>
</feature>
<protein>
    <submittedName>
        <fullName evidence="2">Uncharacterized protein</fullName>
    </submittedName>
</protein>
<feature type="non-terminal residue" evidence="2">
    <location>
        <position position="1"/>
    </location>
</feature>
<dbReference type="Proteomes" id="UP000601435">
    <property type="component" value="Unassembled WGS sequence"/>
</dbReference>
<keyword evidence="3" id="KW-1185">Reference proteome</keyword>
<reference evidence="2" key="1">
    <citation type="submission" date="2021-02" db="EMBL/GenBank/DDBJ databases">
        <authorList>
            <person name="Dougan E. K."/>
            <person name="Rhodes N."/>
            <person name="Thang M."/>
            <person name="Chan C."/>
        </authorList>
    </citation>
    <scope>NUCLEOTIDE SEQUENCE</scope>
</reference>
<gene>
    <name evidence="2" type="ORF">SNEC2469_LOCUS13694</name>
</gene>
<feature type="non-terminal residue" evidence="2">
    <location>
        <position position="1337"/>
    </location>
</feature>
<name>A0A812SNK7_9DINO</name>
<organism evidence="2 3">
    <name type="scientific">Symbiodinium necroappetens</name>
    <dbReference type="NCBI Taxonomy" id="1628268"/>
    <lineage>
        <taxon>Eukaryota</taxon>
        <taxon>Sar</taxon>
        <taxon>Alveolata</taxon>
        <taxon>Dinophyceae</taxon>
        <taxon>Suessiales</taxon>
        <taxon>Symbiodiniaceae</taxon>
        <taxon>Symbiodinium</taxon>
    </lineage>
</organism>
<evidence type="ECO:0000313" key="3">
    <source>
        <dbReference type="Proteomes" id="UP000601435"/>
    </source>
</evidence>
<dbReference type="EMBL" id="CAJNJA010021877">
    <property type="protein sequence ID" value="CAE7483205.1"/>
    <property type="molecule type" value="Genomic_DNA"/>
</dbReference>